<evidence type="ECO:0000256" key="1">
    <source>
        <dbReference type="ARBA" id="ARBA00004429"/>
    </source>
</evidence>
<keyword evidence="13 19" id="KW-0448">Lipopolysaccharide biosynthesis</keyword>
<evidence type="ECO:0000256" key="8">
    <source>
        <dbReference type="ARBA" id="ARBA00022519"/>
    </source>
</evidence>
<dbReference type="AlphaFoldDB" id="A0A502IA23"/>
<keyword evidence="6 19" id="KW-1003">Cell membrane</keyword>
<feature type="transmembrane region" description="Helical" evidence="19">
    <location>
        <begin position="338"/>
        <end position="358"/>
    </location>
</feature>
<evidence type="ECO:0000313" key="22">
    <source>
        <dbReference type="Proteomes" id="UP000320914"/>
    </source>
</evidence>
<proteinExistence type="inferred from homology"/>
<dbReference type="UniPathway" id="UPA00037"/>
<feature type="transmembrane region" description="Helical" evidence="19">
    <location>
        <begin position="425"/>
        <end position="445"/>
    </location>
</feature>
<evidence type="ECO:0000256" key="15">
    <source>
        <dbReference type="ARBA" id="ARBA00023098"/>
    </source>
</evidence>
<dbReference type="HAMAP" id="MF_01165">
    <property type="entry name" value="ArnT_transfer"/>
    <property type="match status" value="1"/>
</dbReference>
<keyword evidence="12 19" id="KW-0812">Transmembrane</keyword>
<dbReference type="Proteomes" id="UP000320914">
    <property type="component" value="Unassembled WGS sequence"/>
</dbReference>
<feature type="transmembrane region" description="Helical" evidence="19">
    <location>
        <begin position="399"/>
        <end position="418"/>
    </location>
</feature>
<dbReference type="Pfam" id="PF02366">
    <property type="entry name" value="PMT"/>
    <property type="match status" value="1"/>
</dbReference>
<dbReference type="GO" id="GO:0005886">
    <property type="term" value="C:plasma membrane"/>
    <property type="evidence" value="ECO:0007669"/>
    <property type="project" value="UniProtKB-SubCell"/>
</dbReference>
<dbReference type="GO" id="GO:0009245">
    <property type="term" value="P:lipid A biosynthetic process"/>
    <property type="evidence" value="ECO:0007669"/>
    <property type="project" value="UniProtKB-UniRule"/>
</dbReference>
<dbReference type="GO" id="GO:0006493">
    <property type="term" value="P:protein O-linked glycosylation"/>
    <property type="evidence" value="ECO:0007669"/>
    <property type="project" value="InterPro"/>
</dbReference>
<feature type="transmembrane region" description="Helical" evidence="19">
    <location>
        <begin position="32"/>
        <end position="51"/>
    </location>
</feature>
<evidence type="ECO:0000256" key="18">
    <source>
        <dbReference type="ARBA" id="ARBA00034054"/>
    </source>
</evidence>
<feature type="transmembrane region" description="Helical" evidence="19">
    <location>
        <begin position="314"/>
        <end position="332"/>
    </location>
</feature>
<evidence type="ECO:0000256" key="9">
    <source>
        <dbReference type="ARBA" id="ARBA00022556"/>
    </source>
</evidence>
<protein>
    <recommendedName>
        <fullName evidence="5 19">Undecaprenyl phosphate-alpha-4-amino-4-deoxy-L-arabinose arabinosyl transferase</fullName>
        <ecNumber evidence="4 19">2.4.2.43</ecNumber>
    </recommendedName>
    <alternativeName>
        <fullName evidence="19">4-amino-4-deoxy-L-arabinose lipid A transferase</fullName>
    </alternativeName>
    <alternativeName>
        <fullName evidence="19">Lipid IV(A) 4-amino-4-deoxy-L-arabinosyltransferase</fullName>
    </alternativeName>
    <alternativeName>
        <fullName evidence="19">Undecaprenyl phosphate-alpha-L-Ara4N transferase</fullName>
    </alternativeName>
</protein>
<evidence type="ECO:0000256" key="6">
    <source>
        <dbReference type="ARBA" id="ARBA00022475"/>
    </source>
</evidence>
<feature type="transmembrane region" description="Helical" evidence="19">
    <location>
        <begin position="205"/>
        <end position="220"/>
    </location>
</feature>
<dbReference type="GO" id="GO:0000030">
    <property type="term" value="F:mannosyltransferase activity"/>
    <property type="evidence" value="ECO:0007669"/>
    <property type="project" value="InterPro"/>
</dbReference>
<evidence type="ECO:0000256" key="11">
    <source>
        <dbReference type="ARBA" id="ARBA00022679"/>
    </source>
</evidence>
<dbReference type="RefSeq" id="WP_140678867.1">
    <property type="nucleotide sequence ID" value="NZ_RCZA01000005.1"/>
</dbReference>
<keyword evidence="7 19" id="KW-0444">Lipid biosynthesis</keyword>
<feature type="transmembrane region" description="Helical" evidence="19">
    <location>
        <begin position="104"/>
        <end position="124"/>
    </location>
</feature>
<keyword evidence="16 19" id="KW-0472">Membrane</keyword>
<keyword evidence="15 19" id="KW-0443">Lipid metabolism</keyword>
<dbReference type="GO" id="GO:0009103">
    <property type="term" value="P:lipopolysaccharide biosynthetic process"/>
    <property type="evidence" value="ECO:0007669"/>
    <property type="project" value="UniProtKB-KW"/>
</dbReference>
<comment type="subcellular location">
    <subcellularLocation>
        <location evidence="1">Cell inner membrane</location>
        <topology evidence="1">Multi-pass membrane protein</topology>
    </subcellularLocation>
    <subcellularLocation>
        <location evidence="19">Cell membrane</location>
        <topology evidence="19">Multi-pass membrane protein</topology>
    </subcellularLocation>
</comment>
<keyword evidence="9 19" id="KW-0441">Lipid A biosynthesis</keyword>
<comment type="caution">
    <text evidence="21">The sequence shown here is derived from an EMBL/GenBank/DDBJ whole genome shotgun (WGS) entry which is preliminary data.</text>
</comment>
<evidence type="ECO:0000259" key="20">
    <source>
        <dbReference type="Pfam" id="PF02366"/>
    </source>
</evidence>
<evidence type="ECO:0000256" key="10">
    <source>
        <dbReference type="ARBA" id="ARBA00022676"/>
    </source>
</evidence>
<evidence type="ECO:0000256" key="2">
    <source>
        <dbReference type="ARBA" id="ARBA00005200"/>
    </source>
</evidence>
<feature type="domain" description="ArnT-like N-terminal" evidence="20">
    <location>
        <begin position="28"/>
        <end position="260"/>
    </location>
</feature>
<dbReference type="EMBL" id="RCZA01000005">
    <property type="protein sequence ID" value="TPG83779.1"/>
    <property type="molecule type" value="Genomic_DNA"/>
</dbReference>
<keyword evidence="14 19" id="KW-1133">Transmembrane helix</keyword>
<name>A0A502IA23_9PSED</name>
<keyword evidence="8" id="KW-0997">Cell inner membrane</keyword>
<feature type="transmembrane region" description="Helical" evidence="19">
    <location>
        <begin position="136"/>
        <end position="155"/>
    </location>
</feature>
<feature type="transmembrane region" description="Helical" evidence="19">
    <location>
        <begin position="227"/>
        <end position="247"/>
    </location>
</feature>
<organism evidence="21 22">
    <name type="scientific">Pseudomonas mandelii</name>
    <dbReference type="NCBI Taxonomy" id="75612"/>
    <lineage>
        <taxon>Bacteria</taxon>
        <taxon>Pseudomonadati</taxon>
        <taxon>Pseudomonadota</taxon>
        <taxon>Gammaproteobacteria</taxon>
        <taxon>Pseudomonadales</taxon>
        <taxon>Pseudomonadaceae</taxon>
        <taxon>Pseudomonas</taxon>
    </lineage>
</organism>
<dbReference type="EC" id="2.4.2.43" evidence="4 19"/>
<evidence type="ECO:0000256" key="17">
    <source>
        <dbReference type="ARBA" id="ARBA00025446"/>
    </source>
</evidence>
<dbReference type="GO" id="GO:0103015">
    <property type="term" value="F:4-amino-4-deoxy-L-arabinose transferase activity"/>
    <property type="evidence" value="ECO:0007669"/>
    <property type="project" value="UniProtKB-EC"/>
</dbReference>
<evidence type="ECO:0000256" key="13">
    <source>
        <dbReference type="ARBA" id="ARBA00022985"/>
    </source>
</evidence>
<dbReference type="NCBIfam" id="NF009784">
    <property type="entry name" value="PRK13279.1"/>
    <property type="match status" value="1"/>
</dbReference>
<evidence type="ECO:0000313" key="21">
    <source>
        <dbReference type="EMBL" id="TPG83779.1"/>
    </source>
</evidence>
<evidence type="ECO:0000256" key="19">
    <source>
        <dbReference type="HAMAP-Rule" id="MF_01165"/>
    </source>
</evidence>
<dbReference type="PANTHER" id="PTHR33908:SF3">
    <property type="entry name" value="UNDECAPRENYL PHOSPHATE-ALPHA-4-AMINO-4-DEOXY-L-ARABINOSE ARABINOSYL TRANSFERASE"/>
    <property type="match status" value="1"/>
</dbReference>
<evidence type="ECO:0000256" key="3">
    <source>
        <dbReference type="ARBA" id="ARBA00010814"/>
    </source>
</evidence>
<comment type="similarity">
    <text evidence="3 19">Belongs to the glycosyltransferase 83 family.</text>
</comment>
<evidence type="ECO:0000256" key="5">
    <source>
        <dbReference type="ARBA" id="ARBA00015532"/>
    </source>
</evidence>
<evidence type="ECO:0000256" key="4">
    <source>
        <dbReference type="ARBA" id="ARBA00012056"/>
    </source>
</evidence>
<comment type="pathway">
    <text evidence="2 19">Lipopolysaccharide metabolism; 4-amino-4-deoxy-beta-L-arabinose-lipid A biosynthesis.</text>
</comment>
<feature type="transmembrane region" description="Helical" evidence="19">
    <location>
        <begin position="370"/>
        <end position="387"/>
    </location>
</feature>
<dbReference type="InterPro" id="IPR022839">
    <property type="entry name" value="ArnT"/>
</dbReference>
<feature type="transmembrane region" description="Helical" evidence="19">
    <location>
        <begin position="280"/>
        <end position="302"/>
    </location>
</feature>
<dbReference type="PANTHER" id="PTHR33908">
    <property type="entry name" value="MANNOSYLTRANSFERASE YKCB-RELATED"/>
    <property type="match status" value="1"/>
</dbReference>
<evidence type="ECO:0000256" key="7">
    <source>
        <dbReference type="ARBA" id="ARBA00022516"/>
    </source>
</evidence>
<reference evidence="21 22" key="1">
    <citation type="journal article" date="2019" name="Environ. Microbiol.">
        <title>Species interactions and distinct microbial communities in high Arctic permafrost affected cryosols are associated with the CH4 and CO2 gas fluxes.</title>
        <authorList>
            <person name="Altshuler I."/>
            <person name="Hamel J."/>
            <person name="Turney S."/>
            <person name="Magnuson E."/>
            <person name="Levesque R."/>
            <person name="Greer C."/>
            <person name="Whyte L.G."/>
        </authorList>
    </citation>
    <scope>NUCLEOTIDE SEQUENCE [LARGE SCALE GENOMIC DNA]</scope>
    <source>
        <strain evidence="21 22">OWC5</strain>
    </source>
</reference>
<comment type="catalytic activity">
    <reaction evidence="18 19">
        <text>4-amino-4-deoxy-alpha-L-arabinopyranosyl di-trans,octa-cis-undecaprenyl phosphate + lipid IVA = lipid IIA + di-trans,octa-cis-undecaprenyl phosphate.</text>
        <dbReference type="EC" id="2.4.2.43"/>
    </reaction>
</comment>
<comment type="function">
    <text evidence="17 19">Catalyzes the transfer of the L-Ara4N moiety of the glycolipid undecaprenyl phosphate-alpha-L-Ara4N to lipid A. The modified arabinose is attached to lipid A and is required for resistance to polymyxin and cationic antimicrobial peptides.</text>
</comment>
<dbReference type="GO" id="GO:0010041">
    <property type="term" value="P:response to iron(III) ion"/>
    <property type="evidence" value="ECO:0007669"/>
    <property type="project" value="TreeGrafter"/>
</dbReference>
<evidence type="ECO:0000256" key="14">
    <source>
        <dbReference type="ARBA" id="ARBA00022989"/>
    </source>
</evidence>
<keyword evidence="10 19" id="KW-0328">Glycosyltransferase</keyword>
<evidence type="ECO:0000256" key="16">
    <source>
        <dbReference type="ARBA" id="ARBA00023136"/>
    </source>
</evidence>
<keyword evidence="11 19" id="KW-0808">Transferase</keyword>
<dbReference type="InterPro" id="IPR050297">
    <property type="entry name" value="LipidA_mod_glycosyltrf_83"/>
</dbReference>
<sequence>MTPDNLLPRSAGHLSRADASVRSIAEQWMVPGLLLVFLVFYLLPLVTHGLWTPDETRYGQISQEMLLSGNWVAPHFMGIRYFEKPIAGYWMIAIGQAVFGDNLFGVRIASALSTGLSIWLTYLIARRLWNDPRKSFACALLYMSFGLIAGQAGYANLDPQFTLWVNLSLVALWFAIDSQGSRARLGTWALLGVACGMGFMTKGFLAWLLPMLIALPWMLWQRRLGELLRYGPLAVVVAAAVCLPWVLAIHHQEPDFWRFFFWNEHIRRFAADDAQHARPWWFYVPLLVVSSLPWAALLPTTFVQAWQHKRQPAICFLLLWLLLPLGFFSLSSGKLPTYIMPCLLPLALLMGHALTELLNQARGRAIRINGVINVVMATTVLIVLLYLQATKEIYENTEYFSLSLVFFVLLGWIIANALQVLRPLMFWAMPALGIWLLVALLPAAMPGQIVDSKMPDQFIAEHLDALSQTTSLLSNDLGAASALSWRLKRPQIGLYNTVGELKYGLDDPAMESRKVTKDSVGQWMTEARKKGSVGVVMRVNSVQEVQEVELLPIDGKRYERGNLQILIFPQRQP</sequence>
<evidence type="ECO:0000256" key="12">
    <source>
        <dbReference type="ARBA" id="ARBA00022692"/>
    </source>
</evidence>
<accession>A0A502IA23</accession>
<dbReference type="InterPro" id="IPR003342">
    <property type="entry name" value="ArnT-like_N"/>
</dbReference>
<gene>
    <name evidence="19" type="primary">arnT</name>
    <name evidence="21" type="ORF">EAH74_12835</name>
</gene>